<dbReference type="SUPFAM" id="SSF56037">
    <property type="entry name" value="PheT/TilS domain"/>
    <property type="match status" value="1"/>
</dbReference>
<keyword evidence="4 8" id="KW-0819">tRNA processing</keyword>
<dbReference type="AlphaFoldDB" id="A0AAE3JC03"/>
<dbReference type="PANTHER" id="PTHR43033">
    <property type="entry name" value="TRNA(ILE)-LYSIDINE SYNTHASE-RELATED"/>
    <property type="match status" value="1"/>
</dbReference>
<evidence type="ECO:0000256" key="1">
    <source>
        <dbReference type="ARBA" id="ARBA00004496"/>
    </source>
</evidence>
<comment type="caution">
    <text evidence="10">The sequence shown here is derived from an EMBL/GenBank/DDBJ whole genome shotgun (WGS) entry which is preliminary data.</text>
</comment>
<dbReference type="Gene3D" id="3.40.50.620">
    <property type="entry name" value="HUPs"/>
    <property type="match status" value="1"/>
</dbReference>
<proteinExistence type="inferred from homology"/>
<comment type="similarity">
    <text evidence="8">Belongs to the tRNA(Ile)-lysidine synthase family.</text>
</comment>
<evidence type="ECO:0000256" key="3">
    <source>
        <dbReference type="ARBA" id="ARBA00022598"/>
    </source>
</evidence>
<dbReference type="InterPro" id="IPR014729">
    <property type="entry name" value="Rossmann-like_a/b/a_fold"/>
</dbReference>
<dbReference type="EC" id="6.3.4.19" evidence="8"/>
<dbReference type="HAMAP" id="MF_01161">
    <property type="entry name" value="tRNA_Ile_lys_synt"/>
    <property type="match status" value="1"/>
</dbReference>
<evidence type="ECO:0000313" key="10">
    <source>
        <dbReference type="EMBL" id="MCC2221168.1"/>
    </source>
</evidence>
<evidence type="ECO:0000256" key="2">
    <source>
        <dbReference type="ARBA" id="ARBA00022490"/>
    </source>
</evidence>
<evidence type="ECO:0000256" key="6">
    <source>
        <dbReference type="ARBA" id="ARBA00022840"/>
    </source>
</evidence>
<dbReference type="GO" id="GO:0005737">
    <property type="term" value="C:cytoplasm"/>
    <property type="evidence" value="ECO:0007669"/>
    <property type="project" value="UniProtKB-SubCell"/>
</dbReference>
<dbReference type="Proteomes" id="UP001198200">
    <property type="component" value="Unassembled WGS sequence"/>
</dbReference>
<dbReference type="GO" id="GO:0006400">
    <property type="term" value="P:tRNA modification"/>
    <property type="evidence" value="ECO:0007669"/>
    <property type="project" value="UniProtKB-UniRule"/>
</dbReference>
<name>A0AAE3JC03_9FIRM</name>
<dbReference type="InterPro" id="IPR011063">
    <property type="entry name" value="TilS/TtcA_N"/>
</dbReference>
<keyword evidence="6 8" id="KW-0067">ATP-binding</keyword>
<dbReference type="GO" id="GO:0005524">
    <property type="term" value="F:ATP binding"/>
    <property type="evidence" value="ECO:0007669"/>
    <property type="project" value="UniProtKB-UniRule"/>
</dbReference>
<comment type="domain">
    <text evidence="8">The N-terminal region contains the highly conserved SGGXDS motif, predicted to be a P-loop motif involved in ATP binding.</text>
</comment>
<dbReference type="Pfam" id="PF01171">
    <property type="entry name" value="ATP_bind_3"/>
    <property type="match status" value="1"/>
</dbReference>
<dbReference type="EMBL" id="JAJEQN010000011">
    <property type="protein sequence ID" value="MCC2221168.1"/>
    <property type="molecule type" value="Genomic_DNA"/>
</dbReference>
<dbReference type="InterPro" id="IPR012796">
    <property type="entry name" value="Lysidine-tRNA-synth_C"/>
</dbReference>
<feature type="domain" description="Lysidine-tRNA(Ile) synthetase C-terminal" evidence="9">
    <location>
        <begin position="388"/>
        <end position="460"/>
    </location>
</feature>
<keyword evidence="3 8" id="KW-0436">Ligase</keyword>
<dbReference type="NCBIfam" id="TIGR02432">
    <property type="entry name" value="lysidine_TilS_N"/>
    <property type="match status" value="1"/>
</dbReference>
<dbReference type="RefSeq" id="WP_308731499.1">
    <property type="nucleotide sequence ID" value="NZ_JAJEQN010000011.1"/>
</dbReference>
<evidence type="ECO:0000256" key="8">
    <source>
        <dbReference type="HAMAP-Rule" id="MF_01161"/>
    </source>
</evidence>
<dbReference type="SUPFAM" id="SSF82829">
    <property type="entry name" value="MesJ substrate recognition domain-like"/>
    <property type="match status" value="1"/>
</dbReference>
<keyword evidence="2 8" id="KW-0963">Cytoplasm</keyword>
<dbReference type="NCBIfam" id="TIGR02433">
    <property type="entry name" value="lysidine_TilS_C"/>
    <property type="match status" value="1"/>
</dbReference>
<dbReference type="SUPFAM" id="SSF52402">
    <property type="entry name" value="Adenine nucleotide alpha hydrolases-like"/>
    <property type="match status" value="1"/>
</dbReference>
<evidence type="ECO:0000259" key="9">
    <source>
        <dbReference type="SMART" id="SM00977"/>
    </source>
</evidence>
<reference evidence="10 11" key="1">
    <citation type="submission" date="2021-10" db="EMBL/GenBank/DDBJ databases">
        <title>Anaerobic single-cell dispensing facilitates the cultivation of human gut bacteria.</title>
        <authorList>
            <person name="Afrizal A."/>
        </authorList>
    </citation>
    <scope>NUCLEOTIDE SEQUENCE [LARGE SCALE GENOMIC DNA]</scope>
    <source>
        <strain evidence="10 11">CLA-AA-H224</strain>
    </source>
</reference>
<evidence type="ECO:0000256" key="4">
    <source>
        <dbReference type="ARBA" id="ARBA00022694"/>
    </source>
</evidence>
<dbReference type="Pfam" id="PF11734">
    <property type="entry name" value="TilS_C"/>
    <property type="match status" value="1"/>
</dbReference>
<evidence type="ECO:0000256" key="5">
    <source>
        <dbReference type="ARBA" id="ARBA00022741"/>
    </source>
</evidence>
<protein>
    <recommendedName>
        <fullName evidence="8">tRNA(Ile)-lysidine synthase</fullName>
        <ecNumber evidence="8">6.3.4.19</ecNumber>
    </recommendedName>
    <alternativeName>
        <fullName evidence="8">tRNA(Ile)-2-lysyl-cytidine synthase</fullName>
    </alternativeName>
    <alternativeName>
        <fullName evidence="8">tRNA(Ile)-lysidine synthetase</fullName>
    </alternativeName>
</protein>
<evidence type="ECO:0000256" key="7">
    <source>
        <dbReference type="ARBA" id="ARBA00048539"/>
    </source>
</evidence>
<gene>
    <name evidence="8 10" type="primary">tilS</name>
    <name evidence="10" type="ORF">LKD48_05830</name>
</gene>
<dbReference type="GO" id="GO:0032267">
    <property type="term" value="F:tRNA(Ile)-lysidine synthase activity"/>
    <property type="evidence" value="ECO:0007669"/>
    <property type="project" value="UniProtKB-EC"/>
</dbReference>
<comment type="function">
    <text evidence="8">Ligates lysine onto the cytidine present at position 34 of the AUA codon-specific tRNA(Ile) that contains the anticodon CAU, in an ATP-dependent manner. Cytidine is converted to lysidine, thus changing the amino acid specificity of the tRNA from methionine to isoleucine.</text>
</comment>
<organism evidence="10 11">
    <name type="scientific">Anthropogastromicrobium aceti</name>
    <dbReference type="NCBI Taxonomy" id="2981768"/>
    <lineage>
        <taxon>Bacteria</taxon>
        <taxon>Bacillati</taxon>
        <taxon>Bacillota</taxon>
        <taxon>Clostridia</taxon>
        <taxon>Lachnospirales</taxon>
        <taxon>Lachnospiraceae</taxon>
        <taxon>Anthropogastromicrobium</taxon>
    </lineage>
</organism>
<comment type="catalytic activity">
    <reaction evidence="7 8">
        <text>cytidine(34) in tRNA(Ile2) + L-lysine + ATP = lysidine(34) in tRNA(Ile2) + AMP + diphosphate + H(+)</text>
        <dbReference type="Rhea" id="RHEA:43744"/>
        <dbReference type="Rhea" id="RHEA-COMP:10625"/>
        <dbReference type="Rhea" id="RHEA-COMP:10670"/>
        <dbReference type="ChEBI" id="CHEBI:15378"/>
        <dbReference type="ChEBI" id="CHEBI:30616"/>
        <dbReference type="ChEBI" id="CHEBI:32551"/>
        <dbReference type="ChEBI" id="CHEBI:33019"/>
        <dbReference type="ChEBI" id="CHEBI:82748"/>
        <dbReference type="ChEBI" id="CHEBI:83665"/>
        <dbReference type="ChEBI" id="CHEBI:456215"/>
        <dbReference type="EC" id="6.3.4.19"/>
    </reaction>
</comment>
<evidence type="ECO:0000313" key="11">
    <source>
        <dbReference type="Proteomes" id="UP001198200"/>
    </source>
</evidence>
<accession>A0AAE3JC03</accession>
<comment type="subcellular location">
    <subcellularLocation>
        <location evidence="1 8">Cytoplasm</location>
    </subcellularLocation>
</comment>
<dbReference type="InterPro" id="IPR012795">
    <property type="entry name" value="tRNA_Ile_lys_synt_N"/>
</dbReference>
<dbReference type="InterPro" id="IPR012094">
    <property type="entry name" value="tRNA_Ile_lys_synt"/>
</dbReference>
<sequence length="464" mass="52990">MIPHDKFIDKIKQYIDEKKLFSFGDHVIIGLSGGADSVCLLLVLKRLQQIYNLSITAIHVHHGIRGESAEHDLKFSRQLCEKEEIEFVEKRCDVPALAAKYHLTEEEAGRCVRYETFEYEAKKRGASVIAVAHHMDDQAETVLMNLLRGSGIRGCSGIPCKRSLSDKGDIVVVRPLLGMRREEIEAWLIESGQEWCIDETNLTDDYLRSRIRNRLLPLLSSEYNAQAAEHIACAAGDFSEAEEYLRDQAQALFSSWNCVLHKQMMLPVKELKLQKPILQRYLIQEAISHTGGVKDITRTHIESVIGLLSKRTGSMVNLPQRRKARIQYEFLIIEKESFSEHKEENQDLQSPNSKIGKAVYSIFPVCEKKIPQTCCVNWFDYDTIKEGLLMRKRRPKDRICIDAKGNTQKLSDCMINAKIPAVKRDQIPILASGSRVLWIAGVRMAEDCKITKHTRLVLEVRTMQ</sequence>
<dbReference type="PANTHER" id="PTHR43033:SF1">
    <property type="entry name" value="TRNA(ILE)-LYSIDINE SYNTHASE-RELATED"/>
    <property type="match status" value="1"/>
</dbReference>
<dbReference type="SMART" id="SM00977">
    <property type="entry name" value="TilS_C"/>
    <property type="match status" value="1"/>
</dbReference>
<dbReference type="CDD" id="cd01992">
    <property type="entry name" value="TilS_N"/>
    <property type="match status" value="1"/>
</dbReference>
<feature type="binding site" evidence="8">
    <location>
        <begin position="32"/>
        <end position="37"/>
    </location>
    <ligand>
        <name>ATP</name>
        <dbReference type="ChEBI" id="CHEBI:30616"/>
    </ligand>
</feature>
<keyword evidence="11" id="KW-1185">Reference proteome</keyword>
<keyword evidence="5 8" id="KW-0547">Nucleotide-binding</keyword>